<reference evidence="1 2" key="1">
    <citation type="submission" date="2019-03" db="EMBL/GenBank/DDBJ databases">
        <authorList>
            <person name="Kim M.K.M."/>
        </authorList>
    </citation>
    <scope>NUCLEOTIDE SEQUENCE [LARGE SCALE GENOMIC DNA]</scope>
    <source>
        <strain evidence="1 2">17J68-12</strain>
    </source>
</reference>
<dbReference type="AlphaFoldDB" id="A0A4R1BNM4"/>
<evidence type="ECO:0000313" key="2">
    <source>
        <dbReference type="Proteomes" id="UP000295334"/>
    </source>
</evidence>
<dbReference type="RefSeq" id="WP_131446032.1">
    <property type="nucleotide sequence ID" value="NZ_SJZI01000002.1"/>
</dbReference>
<sequence length="174" mass="19642">MENLFSAIATLLFGRAATATPLTYRCCALGSTLRFHKAPFVHQSYNREGDEFFTGQSVEGPVTYGFVTCRLMKPLSDLMLAEQRLFLFMESLHEHFGITCTAGLDHGIPFPGDADAIGMTEYWQDEQGKDWKVAGWTDGTLLSVMYVRDISITDFRRQDAFLNSFRFAPARKFA</sequence>
<keyword evidence="2" id="KW-1185">Reference proteome</keyword>
<organism evidence="1 2">
    <name type="scientific">Flaviaesturariibacter flavus</name>
    <dbReference type="NCBI Taxonomy" id="2502780"/>
    <lineage>
        <taxon>Bacteria</taxon>
        <taxon>Pseudomonadati</taxon>
        <taxon>Bacteroidota</taxon>
        <taxon>Chitinophagia</taxon>
        <taxon>Chitinophagales</taxon>
        <taxon>Chitinophagaceae</taxon>
        <taxon>Flaviaestuariibacter</taxon>
    </lineage>
</organism>
<proteinExistence type="predicted"/>
<dbReference type="EMBL" id="SJZI01000002">
    <property type="protein sequence ID" value="TCJ19071.1"/>
    <property type="molecule type" value="Genomic_DNA"/>
</dbReference>
<comment type="caution">
    <text evidence="1">The sequence shown here is derived from an EMBL/GenBank/DDBJ whole genome shotgun (WGS) entry which is preliminary data.</text>
</comment>
<protein>
    <submittedName>
        <fullName evidence="1">Uncharacterized protein</fullName>
    </submittedName>
</protein>
<accession>A0A4R1BNM4</accession>
<gene>
    <name evidence="1" type="ORF">EPD60_01245</name>
</gene>
<name>A0A4R1BNM4_9BACT</name>
<dbReference type="OrthoDB" id="665243at2"/>
<evidence type="ECO:0000313" key="1">
    <source>
        <dbReference type="EMBL" id="TCJ19071.1"/>
    </source>
</evidence>
<dbReference type="Proteomes" id="UP000295334">
    <property type="component" value="Unassembled WGS sequence"/>
</dbReference>